<accession>A0A7X9RXF5</accession>
<feature type="transmembrane region" description="Helical" evidence="1">
    <location>
        <begin position="38"/>
        <end position="64"/>
    </location>
</feature>
<evidence type="ECO:0000313" key="3">
    <source>
        <dbReference type="Proteomes" id="UP000576082"/>
    </source>
</evidence>
<feature type="transmembrane region" description="Helical" evidence="1">
    <location>
        <begin position="85"/>
        <end position="109"/>
    </location>
</feature>
<evidence type="ECO:0008006" key="4">
    <source>
        <dbReference type="Google" id="ProtNLM"/>
    </source>
</evidence>
<keyword evidence="1" id="KW-0472">Membrane</keyword>
<organism evidence="2 3">
    <name type="scientific">Flammeovirga aprica JL-4</name>
    <dbReference type="NCBI Taxonomy" id="694437"/>
    <lineage>
        <taxon>Bacteria</taxon>
        <taxon>Pseudomonadati</taxon>
        <taxon>Bacteroidota</taxon>
        <taxon>Cytophagia</taxon>
        <taxon>Cytophagales</taxon>
        <taxon>Flammeovirgaceae</taxon>
        <taxon>Flammeovirga</taxon>
    </lineage>
</organism>
<keyword evidence="3" id="KW-1185">Reference proteome</keyword>
<feature type="transmembrane region" description="Helical" evidence="1">
    <location>
        <begin position="115"/>
        <end position="136"/>
    </location>
</feature>
<gene>
    <name evidence="2" type="ORF">HHU12_21170</name>
</gene>
<keyword evidence="1" id="KW-0812">Transmembrane</keyword>
<comment type="caution">
    <text evidence="2">The sequence shown here is derived from an EMBL/GenBank/DDBJ whole genome shotgun (WGS) entry which is preliminary data.</text>
</comment>
<keyword evidence="1" id="KW-1133">Transmembrane helix</keyword>
<reference evidence="2 3" key="1">
    <citation type="submission" date="2020-04" db="EMBL/GenBank/DDBJ databases">
        <title>Flammeovirga sp. SR4, a novel species isolated from seawater.</title>
        <authorList>
            <person name="Wang X."/>
        </authorList>
    </citation>
    <scope>NUCLEOTIDE SEQUENCE [LARGE SCALE GENOMIC DNA]</scope>
    <source>
        <strain evidence="2 3">ATCC 23126</strain>
    </source>
</reference>
<dbReference type="EMBL" id="JABANE010000066">
    <property type="protein sequence ID" value="NME70500.1"/>
    <property type="molecule type" value="Genomic_DNA"/>
</dbReference>
<protein>
    <recommendedName>
        <fullName evidence="4">Small multi-drug export protein</fullName>
    </recommendedName>
</protein>
<name>A0A7X9RXF5_9BACT</name>
<proteinExistence type="predicted"/>
<evidence type="ECO:0000313" key="2">
    <source>
        <dbReference type="EMBL" id="NME70500.1"/>
    </source>
</evidence>
<evidence type="ECO:0000256" key="1">
    <source>
        <dbReference type="SAM" id="Phobius"/>
    </source>
</evidence>
<sequence length="154" mass="17661">MNTGILLICLTIFGLSLWKVYLGAVIANIIGLNYFQMILLNLSSVLTSSLITIFVGQNISNLIIKKRKSGYNKNLKKVMVLWRRYGFWSAVTLAPVLFGIPTYILIGIRLRESKFSLLVSILISSTIWLTVCYFLMDIWDFSKYLDVEKYLTFV</sequence>
<dbReference type="AlphaFoldDB" id="A0A7X9RXF5"/>
<dbReference type="Proteomes" id="UP000576082">
    <property type="component" value="Unassembled WGS sequence"/>
</dbReference>
<dbReference type="RefSeq" id="WP_169658735.1">
    <property type="nucleotide sequence ID" value="NZ_JABANE010000066.1"/>
</dbReference>